<feature type="transmembrane region" description="Helical" evidence="1">
    <location>
        <begin position="59"/>
        <end position="77"/>
    </location>
</feature>
<protein>
    <submittedName>
        <fullName evidence="2">Uncharacterized protein</fullName>
    </submittedName>
</protein>
<keyword evidence="1" id="KW-0472">Membrane</keyword>
<keyword evidence="1" id="KW-0812">Transmembrane</keyword>
<keyword evidence="1" id="KW-1133">Transmembrane helix</keyword>
<gene>
    <name evidence="2" type="ORF">D3C88_19200</name>
    <name evidence="3" type="ORF">D4N09_00190</name>
</gene>
<dbReference type="Proteomes" id="UP000460654">
    <property type="component" value="Unassembled WGS sequence"/>
</dbReference>
<proteinExistence type="predicted"/>
<sequence length="85" mass="9817">MSIPRTFSHPVIYFRFQNIMKLFVFKCRDNDHKNDNMKINPGMKGKKNGLPGEAVTKYAWFYAGCGVNAFSGLRGSAVRMKRIRR</sequence>
<dbReference type="EMBL" id="QXHA01001333">
    <property type="protein sequence ID" value="RIB40329.1"/>
    <property type="molecule type" value="Genomic_DNA"/>
</dbReference>
<dbReference type="Proteomes" id="UP000284508">
    <property type="component" value="Unassembled WGS sequence"/>
</dbReference>
<evidence type="ECO:0000313" key="2">
    <source>
        <dbReference type="EMBL" id="RIB40329.1"/>
    </source>
</evidence>
<reference evidence="3 5" key="2">
    <citation type="submission" date="2018-09" db="EMBL/GenBank/DDBJ databases">
        <title>Persistent metagenomic signatures of early life antibiotic treatment in the infant gut microbiota and resistome.</title>
        <authorList>
            <person name="Gasparrini A.J."/>
        </authorList>
    </citation>
    <scope>NUCLEOTIDE SEQUENCE [LARGE SCALE GENOMIC DNA]</scope>
    <source>
        <strain evidence="3 5">T0181B.E-10</strain>
    </source>
</reference>
<dbReference type="EMBL" id="QYOH01000001">
    <property type="protein sequence ID" value="TXU38281.1"/>
    <property type="molecule type" value="Genomic_DNA"/>
</dbReference>
<evidence type="ECO:0000313" key="4">
    <source>
        <dbReference type="Proteomes" id="UP000284508"/>
    </source>
</evidence>
<evidence type="ECO:0000313" key="3">
    <source>
        <dbReference type="EMBL" id="TXU38281.1"/>
    </source>
</evidence>
<evidence type="ECO:0000256" key="1">
    <source>
        <dbReference type="SAM" id="Phobius"/>
    </source>
</evidence>
<accession>A0A2G8Z597</accession>
<comment type="caution">
    <text evidence="2">The sequence shown here is derived from an EMBL/GenBank/DDBJ whole genome shotgun (WGS) entry which is preliminary data.</text>
</comment>
<name>A0A2G8Z597_ECOLX</name>
<reference evidence="2 4" key="1">
    <citation type="journal article" date="2018" name="BMC Microbiol.">
        <title>Genome sequencing of strains of the most prevalent clonal group of O1:K1:H7 Escherichia coli that causes neonatal meningitis in France.</title>
        <authorList>
            <person name="Geslain G."/>
            <person name="Birgy A."/>
            <person name="Adiba S."/>
            <person name="Magnan M."/>
            <person name="Courroux C."/>
            <person name="Levy C."/>
            <person name="Cohen R."/>
            <person name="Bidet P."/>
            <person name="Bonacorsi S."/>
        </authorList>
    </citation>
    <scope>NUCLEOTIDE SEQUENCE [LARGE SCALE GENOMIC DNA]</scope>
    <source>
        <strain evidence="2 4">S308</strain>
    </source>
</reference>
<organism evidence="2 4">
    <name type="scientific">Escherichia coli</name>
    <dbReference type="NCBI Taxonomy" id="562"/>
    <lineage>
        <taxon>Bacteria</taxon>
        <taxon>Pseudomonadati</taxon>
        <taxon>Pseudomonadota</taxon>
        <taxon>Gammaproteobacteria</taxon>
        <taxon>Enterobacterales</taxon>
        <taxon>Enterobacteriaceae</taxon>
        <taxon>Escherichia</taxon>
    </lineage>
</organism>
<dbReference type="AlphaFoldDB" id="A0A2G8Z597"/>
<evidence type="ECO:0000313" key="5">
    <source>
        <dbReference type="Proteomes" id="UP000460654"/>
    </source>
</evidence>